<name>A0A1D8TU99_9CYAN</name>
<dbReference type="KEGG" id="mpro:BJP34_18490"/>
<sequence>MRGYFNWATGGYTVQTRSSFTVREDNGVKYGESYHLENQWPLVHTYLDACGETYCMPTTKLSVFADAEPDQAGVGTGTWKIESVTGASTGTPVSVGDLVYLHNQSESKSYLDTCGLEACSSTTKYSVVTDETPDRAKQGTGIWKIESVTGASEGTPVSVDDLIYLKNQWSVVQTYLNVDRIVTCGSTTKLSVVTDPEPNQAGEGTGTWKIVD</sequence>
<dbReference type="AlphaFoldDB" id="A0A1D8TU99"/>
<gene>
    <name evidence="1" type="ORF">BJP34_18490</name>
</gene>
<dbReference type="Proteomes" id="UP000177870">
    <property type="component" value="Chromosome"/>
</dbReference>
<evidence type="ECO:0000313" key="1">
    <source>
        <dbReference type="EMBL" id="AOX01164.1"/>
    </source>
</evidence>
<protein>
    <submittedName>
        <fullName evidence="1">Uncharacterized protein</fullName>
    </submittedName>
</protein>
<evidence type="ECO:0000313" key="2">
    <source>
        <dbReference type="Proteomes" id="UP000177870"/>
    </source>
</evidence>
<accession>A0A1D8TU99</accession>
<dbReference type="EMBL" id="CP017599">
    <property type="protein sequence ID" value="AOX01164.1"/>
    <property type="molecule type" value="Genomic_DNA"/>
</dbReference>
<proteinExistence type="predicted"/>
<dbReference type="RefSeq" id="WP_070393612.1">
    <property type="nucleotide sequence ID" value="NZ_CP017599.1"/>
</dbReference>
<reference evidence="2" key="1">
    <citation type="submission" date="2016-10" db="EMBL/GenBank/DDBJ databases">
        <title>Comparative genomics uncovers the prolific and rare metabolic potential of the cyanobacterial genus Moorea.</title>
        <authorList>
            <person name="Leao T."/>
            <person name="Castelao G."/>
            <person name="Korobeynikov A."/>
            <person name="Monroe E.A."/>
            <person name="Podell S."/>
            <person name="Glukhov E."/>
            <person name="Allen E."/>
            <person name="Gerwick W.H."/>
            <person name="Gerwick L."/>
        </authorList>
    </citation>
    <scope>NUCLEOTIDE SEQUENCE [LARGE SCALE GENOMIC DNA]</scope>
    <source>
        <strain evidence="2">PAL-8-15-08-1</strain>
    </source>
</reference>
<organism evidence="1 2">
    <name type="scientific">Moorena producens PAL-8-15-08-1</name>
    <dbReference type="NCBI Taxonomy" id="1458985"/>
    <lineage>
        <taxon>Bacteria</taxon>
        <taxon>Bacillati</taxon>
        <taxon>Cyanobacteriota</taxon>
        <taxon>Cyanophyceae</taxon>
        <taxon>Coleofasciculales</taxon>
        <taxon>Coleofasciculaceae</taxon>
        <taxon>Moorena</taxon>
    </lineage>
</organism>